<reference evidence="1 2" key="1">
    <citation type="journal article" date="2016" name="Front. Microbiol.">
        <title>Genome Sequence of Type Strains of Genus Stenotrophomonas.</title>
        <authorList>
            <person name="Patil P.P."/>
            <person name="Midha S."/>
            <person name="Kumar S."/>
            <person name="Patil P.B."/>
        </authorList>
    </citation>
    <scope>NUCLEOTIDE SEQUENCE [LARGE SCALE GENOMIC DNA]</scope>
    <source>
        <strain evidence="1 2">LMG 978</strain>
    </source>
</reference>
<organism evidence="1 2">
    <name type="scientific">Stenotrophomonas beteli</name>
    <dbReference type="NCBI Taxonomy" id="3384461"/>
    <lineage>
        <taxon>Bacteria</taxon>
        <taxon>Pseudomonadati</taxon>
        <taxon>Pseudomonadota</taxon>
        <taxon>Gammaproteobacteria</taxon>
        <taxon>Lysobacterales</taxon>
        <taxon>Lysobacteraceae</taxon>
        <taxon>Stenotrophomonas</taxon>
        <taxon>Stenotrophomonas maltophilia group</taxon>
    </lineage>
</organism>
<dbReference type="InterPro" id="IPR021308">
    <property type="entry name" value="GfcB"/>
</dbReference>
<name>A0A0R0BBN5_9GAMM</name>
<gene>
    <name evidence="1" type="ORF">ARC23_10455</name>
</gene>
<dbReference type="InterPro" id="IPR023373">
    <property type="entry name" value="YmcC_sf"/>
</dbReference>
<comment type="caution">
    <text evidence="1">The sequence shown here is derived from an EMBL/GenBank/DDBJ whole genome shotgun (WGS) entry which is preliminary data.</text>
</comment>
<protein>
    <recommendedName>
        <fullName evidence="3">YjbF family lipoprotein</fullName>
    </recommendedName>
</protein>
<dbReference type="EMBL" id="LLXV01000029">
    <property type="protein sequence ID" value="KRG50999.1"/>
    <property type="molecule type" value="Genomic_DNA"/>
</dbReference>
<dbReference type="Gene3D" id="2.40.360.10">
    <property type="entry name" value="YmcC-like"/>
    <property type="match status" value="1"/>
</dbReference>
<dbReference type="Proteomes" id="UP000051757">
    <property type="component" value="Unassembled WGS sequence"/>
</dbReference>
<evidence type="ECO:0000313" key="2">
    <source>
        <dbReference type="Proteomes" id="UP000051757"/>
    </source>
</evidence>
<dbReference type="Pfam" id="PF11102">
    <property type="entry name" value="YjbF"/>
    <property type="match status" value="1"/>
</dbReference>
<sequence length="207" mass="23067">MAFGLSGCGVVGRTSIKTAQLALQGRPDITPSAEEVAKKRYPQIKVLGPDGGAVLVLGNIDAGRQAWYSSERSIIFLHDGLLVGTFGGSPELQNMWIEGDNPFRALHKLDRAVIVHRRYDLMPGYRYGVEVQGTLEPMGSEAIEILGKRRSVLHVRETQRGRHWKAENHFWVDPDTGFIWKSRQAIAPGTSLEITQLKPYSPDLLHR</sequence>
<proteinExistence type="predicted"/>
<evidence type="ECO:0000313" key="1">
    <source>
        <dbReference type="EMBL" id="KRG50999.1"/>
    </source>
</evidence>
<dbReference type="AlphaFoldDB" id="A0A0R0BBN5"/>
<accession>A0A0R0BBN5</accession>
<evidence type="ECO:0008006" key="3">
    <source>
        <dbReference type="Google" id="ProtNLM"/>
    </source>
</evidence>
<dbReference type="SUPFAM" id="SSF159270">
    <property type="entry name" value="YmcC-like"/>
    <property type="match status" value="1"/>
</dbReference>
<keyword evidence="2" id="KW-1185">Reference proteome</keyword>